<dbReference type="GO" id="GO:0005783">
    <property type="term" value="C:endoplasmic reticulum"/>
    <property type="evidence" value="ECO:0007669"/>
    <property type="project" value="TreeGrafter"/>
</dbReference>
<dbReference type="GO" id="GO:0016126">
    <property type="term" value="P:sterol biosynthetic process"/>
    <property type="evidence" value="ECO:0007669"/>
    <property type="project" value="TreeGrafter"/>
</dbReference>
<dbReference type="InParanoid" id="A0A0V0QKH5"/>
<feature type="domain" description="Methyltransferase" evidence="4">
    <location>
        <begin position="138"/>
        <end position="273"/>
    </location>
</feature>
<dbReference type="InterPro" id="IPR029063">
    <property type="entry name" value="SAM-dependent_MTases_sf"/>
</dbReference>
<keyword evidence="3" id="KW-1133">Transmembrane helix</keyword>
<dbReference type="AlphaFoldDB" id="A0A0V0QKH5"/>
<dbReference type="EMBL" id="LDAU01000151">
    <property type="protein sequence ID" value="KRX02809.1"/>
    <property type="molecule type" value="Genomic_DNA"/>
</dbReference>
<keyword evidence="6" id="KW-1185">Reference proteome</keyword>
<keyword evidence="3" id="KW-0812">Transmembrane</keyword>
<dbReference type="Pfam" id="PF13847">
    <property type="entry name" value="Methyltransf_31"/>
    <property type="match status" value="1"/>
</dbReference>
<protein>
    <recommendedName>
        <fullName evidence="4">Methyltransferase domain-containing protein</fullName>
    </recommendedName>
</protein>
<comment type="similarity">
    <text evidence="2">Belongs to the class I-like SAM-binding methyltransferase superfamily. Erg6/SMT family.</text>
</comment>
<organism evidence="5 6">
    <name type="scientific">Pseudocohnilembus persalinus</name>
    <name type="common">Ciliate</name>
    <dbReference type="NCBI Taxonomy" id="266149"/>
    <lineage>
        <taxon>Eukaryota</taxon>
        <taxon>Sar</taxon>
        <taxon>Alveolata</taxon>
        <taxon>Ciliophora</taxon>
        <taxon>Intramacronucleata</taxon>
        <taxon>Oligohymenophorea</taxon>
        <taxon>Scuticociliatia</taxon>
        <taxon>Philasterida</taxon>
        <taxon>Pseudocohnilembidae</taxon>
        <taxon>Pseudocohnilembus</taxon>
    </lineage>
</organism>
<comment type="caution">
    <text evidence="5">The sequence shown here is derived from an EMBL/GenBank/DDBJ whole genome shotgun (WGS) entry which is preliminary data.</text>
</comment>
<evidence type="ECO:0000256" key="1">
    <source>
        <dbReference type="ARBA" id="ARBA00022679"/>
    </source>
</evidence>
<keyword evidence="3" id="KW-0472">Membrane</keyword>
<evidence type="ECO:0000256" key="3">
    <source>
        <dbReference type="SAM" id="Phobius"/>
    </source>
</evidence>
<dbReference type="PANTHER" id="PTHR44068:SF1">
    <property type="entry name" value="HYPOTHETICAL LOC100005854"/>
    <property type="match status" value="1"/>
</dbReference>
<evidence type="ECO:0000259" key="4">
    <source>
        <dbReference type="Pfam" id="PF13847"/>
    </source>
</evidence>
<evidence type="ECO:0000256" key="2">
    <source>
        <dbReference type="ARBA" id="ARBA00038188"/>
    </source>
</evidence>
<dbReference type="OMA" id="IRTTYCA"/>
<evidence type="ECO:0000313" key="6">
    <source>
        <dbReference type="Proteomes" id="UP000054937"/>
    </source>
</evidence>
<accession>A0A0V0QKH5</accession>
<proteinExistence type="inferred from homology"/>
<keyword evidence="1" id="KW-0808">Transferase</keyword>
<reference evidence="5 6" key="1">
    <citation type="journal article" date="2015" name="Sci. Rep.">
        <title>Genome of the facultative scuticociliatosis pathogen Pseudocohnilembus persalinus provides insight into its virulence through horizontal gene transfer.</title>
        <authorList>
            <person name="Xiong J."/>
            <person name="Wang G."/>
            <person name="Cheng J."/>
            <person name="Tian M."/>
            <person name="Pan X."/>
            <person name="Warren A."/>
            <person name="Jiang C."/>
            <person name="Yuan D."/>
            <person name="Miao W."/>
        </authorList>
    </citation>
    <scope>NUCLEOTIDE SEQUENCE [LARGE SCALE GENOMIC DNA]</scope>
    <source>
        <strain evidence="5">36N120E</strain>
    </source>
</reference>
<dbReference type="Gene3D" id="3.40.50.150">
    <property type="entry name" value="Vaccinia Virus protein VP39"/>
    <property type="match status" value="1"/>
</dbReference>
<dbReference type="OrthoDB" id="506498at2759"/>
<dbReference type="Proteomes" id="UP000054937">
    <property type="component" value="Unassembled WGS sequence"/>
</dbReference>
<dbReference type="PANTHER" id="PTHR44068">
    <property type="entry name" value="ZGC:194242"/>
    <property type="match status" value="1"/>
</dbReference>
<dbReference type="GO" id="GO:0003838">
    <property type="term" value="F:sterol 24-C-methyltransferase activity"/>
    <property type="evidence" value="ECO:0007669"/>
    <property type="project" value="TreeGrafter"/>
</dbReference>
<dbReference type="InterPro" id="IPR050447">
    <property type="entry name" value="Erg6_SMT_methyltransf"/>
</dbReference>
<name>A0A0V0QKH5_PSEPJ</name>
<sequence>MSQLILLGLIPVALFLIVTSFIWIPILLFVGIPLSILIYFIANFTPLGKPIVKLYYTVYDWLFYQSEAPRKFLWGQIYNFMCRLYPQSQWKAMNYGYATVNQDGKLIKNLKPEDEEERFCFQLYHFMATKFGKIKDLSGLDVIEIGSGRGGGLNYILNYLNPNSCTGVDLSQNQVDFCKKTYAENPKIKFFQGDAEKIDEISSIKPNSYNIVLNIESSHCYGNFNTFLDQVHSLLKIGGYFLFTDFRTQEGYEQLKKIFAMNQEKWDLVAEEDITLNVVQSLKQDEKRRRDLIVNNVYIVLQPFFIKFSGLEGSRINKEFQERQTVYVAFILQKK</sequence>
<evidence type="ECO:0000313" key="5">
    <source>
        <dbReference type="EMBL" id="KRX02809.1"/>
    </source>
</evidence>
<gene>
    <name evidence="5" type="ORF">PPERSA_04012</name>
</gene>
<dbReference type="InterPro" id="IPR025714">
    <property type="entry name" value="Methyltranfer_dom"/>
</dbReference>
<dbReference type="SUPFAM" id="SSF53335">
    <property type="entry name" value="S-adenosyl-L-methionine-dependent methyltransferases"/>
    <property type="match status" value="1"/>
</dbReference>
<dbReference type="CDD" id="cd02440">
    <property type="entry name" value="AdoMet_MTases"/>
    <property type="match status" value="1"/>
</dbReference>
<feature type="transmembrane region" description="Helical" evidence="3">
    <location>
        <begin position="12"/>
        <end position="42"/>
    </location>
</feature>